<protein>
    <submittedName>
        <fullName evidence="1">Uncharacterized protein</fullName>
    </submittedName>
</protein>
<dbReference type="AlphaFoldDB" id="A0AA37P473"/>
<dbReference type="GeneID" id="73321414"/>
<evidence type="ECO:0000313" key="1">
    <source>
        <dbReference type="EMBL" id="GKT40431.1"/>
    </source>
</evidence>
<dbReference type="Proteomes" id="UP001055115">
    <property type="component" value="Unassembled WGS sequence"/>
</dbReference>
<name>A0AA37P473_9PEZI</name>
<gene>
    <name evidence="1" type="ORF">ColSpa_00612</name>
</gene>
<keyword evidence="2" id="KW-1185">Reference proteome</keyword>
<dbReference type="RefSeq" id="XP_049122781.1">
    <property type="nucleotide sequence ID" value="XM_049266824.1"/>
</dbReference>
<comment type="caution">
    <text evidence="1">The sequence shown here is derived from an EMBL/GenBank/DDBJ whole genome shotgun (WGS) entry which is preliminary data.</text>
</comment>
<sequence length="324" mass="37745">MAGTMPSRAIIYPTLNNATRIRKELPKQIHFDELLARLDRARRQFNFKVYQDGRPLYVLDLDSCHEYLQGLRQHMDATEYSFPTFIDKDILRTDTRNDDWERCMTQTTTPWGDWLSLLCDVNNMPSCASFSYVSKPYYPAPGAAMEQPINVEDPNEADNLILAAQLSRIMCRKLEVKAYQHLQRLLHESGTMEDDKILPFLQSLGRVLLTLRWRLSWWTATREVFGTGDHNDEAERQRVELRVHSLCRVLYFYYCCVRRRLPVWTNINTPSGIHSRYPDTEKEVWDNFPGNESVEGFGEWMGRGRQLIIEAGVVSRLRSMGLAA</sequence>
<accession>A0AA37P473</accession>
<proteinExistence type="predicted"/>
<organism evidence="1 2">
    <name type="scientific">Colletotrichum spaethianum</name>
    <dbReference type="NCBI Taxonomy" id="700344"/>
    <lineage>
        <taxon>Eukaryota</taxon>
        <taxon>Fungi</taxon>
        <taxon>Dikarya</taxon>
        <taxon>Ascomycota</taxon>
        <taxon>Pezizomycotina</taxon>
        <taxon>Sordariomycetes</taxon>
        <taxon>Hypocreomycetidae</taxon>
        <taxon>Glomerellales</taxon>
        <taxon>Glomerellaceae</taxon>
        <taxon>Colletotrichum</taxon>
        <taxon>Colletotrichum spaethianum species complex</taxon>
    </lineage>
</organism>
<evidence type="ECO:0000313" key="2">
    <source>
        <dbReference type="Proteomes" id="UP001055115"/>
    </source>
</evidence>
<dbReference type="EMBL" id="BQXU01000001">
    <property type="protein sequence ID" value="GKT40431.1"/>
    <property type="molecule type" value="Genomic_DNA"/>
</dbReference>
<reference evidence="1 2" key="1">
    <citation type="submission" date="2022-03" db="EMBL/GenBank/DDBJ databases">
        <title>Genome data of Colletotrichum spp.</title>
        <authorList>
            <person name="Utami Y.D."/>
            <person name="Hiruma K."/>
        </authorList>
    </citation>
    <scope>NUCLEOTIDE SEQUENCE [LARGE SCALE GENOMIC DNA]</scope>
    <source>
        <strain evidence="1 2">MAFF 239500</strain>
    </source>
</reference>